<organism evidence="1 2">
    <name type="scientific">Trichostrongylus colubriformis</name>
    <name type="common">Black scour worm</name>
    <dbReference type="NCBI Taxonomy" id="6319"/>
    <lineage>
        <taxon>Eukaryota</taxon>
        <taxon>Metazoa</taxon>
        <taxon>Ecdysozoa</taxon>
        <taxon>Nematoda</taxon>
        <taxon>Chromadorea</taxon>
        <taxon>Rhabditida</taxon>
        <taxon>Rhabditina</taxon>
        <taxon>Rhabditomorpha</taxon>
        <taxon>Strongyloidea</taxon>
        <taxon>Trichostrongylidae</taxon>
        <taxon>Trichostrongylus</taxon>
    </lineage>
</organism>
<comment type="caution">
    <text evidence="1">The sequence shown here is derived from an EMBL/GenBank/DDBJ whole genome shotgun (WGS) entry which is preliminary data.</text>
</comment>
<dbReference type="EMBL" id="WIXE01001686">
    <property type="protein sequence ID" value="KAK5985478.1"/>
    <property type="molecule type" value="Genomic_DNA"/>
</dbReference>
<reference evidence="1 2" key="1">
    <citation type="submission" date="2019-10" db="EMBL/GenBank/DDBJ databases">
        <title>Assembly and Annotation for the nematode Trichostrongylus colubriformis.</title>
        <authorList>
            <person name="Martin J."/>
        </authorList>
    </citation>
    <scope>NUCLEOTIDE SEQUENCE [LARGE SCALE GENOMIC DNA]</scope>
    <source>
        <strain evidence="1">G859</strain>
        <tissue evidence="1">Whole worm</tissue>
    </source>
</reference>
<gene>
    <name evidence="1" type="ORF">GCK32_022416</name>
</gene>
<keyword evidence="2" id="KW-1185">Reference proteome</keyword>
<evidence type="ECO:0000313" key="1">
    <source>
        <dbReference type="EMBL" id="KAK5985478.1"/>
    </source>
</evidence>
<evidence type="ECO:0000313" key="2">
    <source>
        <dbReference type="Proteomes" id="UP001331761"/>
    </source>
</evidence>
<sequence>MDSPEITWIATLFSLCPLSPHAVQQLSEYIRRFPQKPFQATTLWSQDSIQNLMESVRLCQMQKELGGFTMRQSKLVVGYLCLYGTNKNLFCHLVKLCKMKTNPTSHFGAGIRNILKE</sequence>
<dbReference type="Proteomes" id="UP001331761">
    <property type="component" value="Unassembled WGS sequence"/>
</dbReference>
<proteinExistence type="predicted"/>
<name>A0AAN8GET0_TRICO</name>
<accession>A0AAN8GET0</accession>
<protein>
    <submittedName>
        <fullName evidence="1">Uncharacterized protein</fullName>
    </submittedName>
</protein>
<dbReference type="AlphaFoldDB" id="A0AAN8GET0"/>